<dbReference type="Proteomes" id="UP001549106">
    <property type="component" value="Unassembled WGS sequence"/>
</dbReference>
<gene>
    <name evidence="1" type="ORF">ABID24_001665</name>
</gene>
<accession>A0ABV2M201</accession>
<comment type="caution">
    <text evidence="1">The sequence shown here is derived from an EMBL/GenBank/DDBJ whole genome shotgun (WGS) entry which is preliminary data.</text>
</comment>
<sequence>MRKFTFPQMVILKKSNRIAAYGPENPYHCTFKSCCYQGK</sequence>
<dbReference type="EMBL" id="JBEPMJ010000010">
    <property type="protein sequence ID" value="MET3750416.1"/>
    <property type="molecule type" value="Genomic_DNA"/>
</dbReference>
<evidence type="ECO:0000313" key="2">
    <source>
        <dbReference type="Proteomes" id="UP001549106"/>
    </source>
</evidence>
<evidence type="ECO:0000313" key="1">
    <source>
        <dbReference type="EMBL" id="MET3750416.1"/>
    </source>
</evidence>
<protein>
    <recommendedName>
        <fullName evidence="3">Bacteriocin</fullName>
    </recommendedName>
</protein>
<name>A0ABV2M201_9FIRM</name>
<organism evidence="1 2">
    <name type="scientific">Blautia caecimuris</name>
    <dbReference type="NCBI Taxonomy" id="1796615"/>
    <lineage>
        <taxon>Bacteria</taxon>
        <taxon>Bacillati</taxon>
        <taxon>Bacillota</taxon>
        <taxon>Clostridia</taxon>
        <taxon>Lachnospirales</taxon>
        <taxon>Lachnospiraceae</taxon>
        <taxon>Blautia</taxon>
    </lineage>
</organism>
<proteinExistence type="predicted"/>
<keyword evidence="2" id="KW-1185">Reference proteome</keyword>
<evidence type="ECO:0008006" key="3">
    <source>
        <dbReference type="Google" id="ProtNLM"/>
    </source>
</evidence>
<reference evidence="1 2" key="1">
    <citation type="submission" date="2024-06" db="EMBL/GenBank/DDBJ databases">
        <title>Genomic Encyclopedia of Type Strains, Phase IV (KMG-IV): sequencing the most valuable type-strain genomes for metagenomic binning, comparative biology and taxonomic classification.</title>
        <authorList>
            <person name="Goeker M."/>
        </authorList>
    </citation>
    <scope>NUCLEOTIDE SEQUENCE [LARGE SCALE GENOMIC DNA]</scope>
    <source>
        <strain evidence="1 2">DSM 29492</strain>
    </source>
</reference>